<evidence type="ECO:0000259" key="1">
    <source>
        <dbReference type="Pfam" id="PF12973"/>
    </source>
</evidence>
<dbReference type="EMBL" id="QLLN01000003">
    <property type="protein sequence ID" value="RAJ12838.1"/>
    <property type="molecule type" value="Genomic_DNA"/>
</dbReference>
<organism evidence="2 3">
    <name type="scientific">Arenibacter echinorum</name>
    <dbReference type="NCBI Taxonomy" id="440515"/>
    <lineage>
        <taxon>Bacteria</taxon>
        <taxon>Pseudomonadati</taxon>
        <taxon>Bacteroidota</taxon>
        <taxon>Flavobacteriia</taxon>
        <taxon>Flavobacteriales</taxon>
        <taxon>Flavobacteriaceae</taxon>
        <taxon>Arenibacter</taxon>
    </lineage>
</organism>
<name>A0A327R9K0_9FLAO</name>
<dbReference type="OrthoDB" id="1433532at2"/>
<dbReference type="Gene3D" id="2.60.120.10">
    <property type="entry name" value="Jelly Rolls"/>
    <property type="match status" value="1"/>
</dbReference>
<dbReference type="InterPro" id="IPR011051">
    <property type="entry name" value="RmlC_Cupin_sf"/>
</dbReference>
<gene>
    <name evidence="2" type="ORF">LV92_02074</name>
</gene>
<keyword evidence="2" id="KW-0223">Dioxygenase</keyword>
<dbReference type="SUPFAM" id="SSF51182">
    <property type="entry name" value="RmlC-like cupins"/>
    <property type="match status" value="1"/>
</dbReference>
<evidence type="ECO:0000313" key="2">
    <source>
        <dbReference type="EMBL" id="RAJ12838.1"/>
    </source>
</evidence>
<accession>A0A327R9K0</accession>
<dbReference type="InterPro" id="IPR025979">
    <property type="entry name" value="ChrR-like_cupin_dom"/>
</dbReference>
<dbReference type="AlphaFoldDB" id="A0A327R9K0"/>
<sequence>MNNTLKYSQLKVVILILTFFTSFSFYGQGDIKEAVETSMVRTHEDKDLQWGPCPSFMPEGCTISVLHGDPSKANVDVFFKVPANYEIPEHWHNSAERMILVSGELRVTYEGEKEQIMKVGSYAFGPSTKPHTAKCGDKDPCVIFIAFEEPLDAFPMVLKQ</sequence>
<protein>
    <submittedName>
        <fullName evidence="2">Quercetin dioxygenase-like cupin family protein</fullName>
    </submittedName>
</protein>
<dbReference type="RefSeq" id="WP_111623533.1">
    <property type="nucleotide sequence ID" value="NZ_QLLN01000003.1"/>
</dbReference>
<dbReference type="InterPro" id="IPR014710">
    <property type="entry name" value="RmlC-like_jellyroll"/>
</dbReference>
<evidence type="ECO:0000313" key="3">
    <source>
        <dbReference type="Proteomes" id="UP000249696"/>
    </source>
</evidence>
<keyword evidence="2" id="KW-0560">Oxidoreductase</keyword>
<proteinExistence type="predicted"/>
<dbReference type="GO" id="GO:0051213">
    <property type="term" value="F:dioxygenase activity"/>
    <property type="evidence" value="ECO:0007669"/>
    <property type="project" value="UniProtKB-KW"/>
</dbReference>
<reference evidence="2 3" key="1">
    <citation type="submission" date="2018-06" db="EMBL/GenBank/DDBJ databases">
        <title>Genomic Encyclopedia of Archaeal and Bacterial Type Strains, Phase II (KMG-II): from individual species to whole genera.</title>
        <authorList>
            <person name="Goeker M."/>
        </authorList>
    </citation>
    <scope>NUCLEOTIDE SEQUENCE [LARGE SCALE GENOMIC DNA]</scope>
    <source>
        <strain evidence="2 3">DSM 23522</strain>
    </source>
</reference>
<dbReference type="Pfam" id="PF12973">
    <property type="entry name" value="Cupin_7"/>
    <property type="match status" value="1"/>
</dbReference>
<comment type="caution">
    <text evidence="2">The sequence shown here is derived from an EMBL/GenBank/DDBJ whole genome shotgun (WGS) entry which is preliminary data.</text>
</comment>
<dbReference type="Proteomes" id="UP000249696">
    <property type="component" value="Unassembled WGS sequence"/>
</dbReference>
<feature type="domain" description="ChrR-like cupin" evidence="1">
    <location>
        <begin position="45"/>
        <end position="146"/>
    </location>
</feature>
<dbReference type="CDD" id="cd06989">
    <property type="entry name" value="cupin_DRT102"/>
    <property type="match status" value="1"/>
</dbReference>
<keyword evidence="3" id="KW-1185">Reference proteome</keyword>